<evidence type="ECO:0000313" key="4">
    <source>
        <dbReference type="Proteomes" id="UP000429607"/>
    </source>
</evidence>
<dbReference type="Proteomes" id="UP000429607">
    <property type="component" value="Unassembled WGS sequence"/>
</dbReference>
<evidence type="ECO:0000313" key="5">
    <source>
        <dbReference type="Proteomes" id="UP000435112"/>
    </source>
</evidence>
<evidence type="ECO:0000313" key="2">
    <source>
        <dbReference type="EMBL" id="KAE8952211.1"/>
    </source>
</evidence>
<comment type="caution">
    <text evidence="2">The sequence shown here is derived from an EMBL/GenBank/DDBJ whole genome shotgun (WGS) entry which is preliminary data.</text>
</comment>
<accession>A0A6A3G659</accession>
<gene>
    <name evidence="3" type="ORF">PR001_g33386</name>
    <name evidence="2" type="ORF">PR002_g32747</name>
</gene>
<feature type="region of interest" description="Disordered" evidence="1">
    <location>
        <begin position="1"/>
        <end position="36"/>
    </location>
</feature>
<feature type="compositionally biased region" description="Basic residues" evidence="1">
    <location>
        <begin position="25"/>
        <end position="36"/>
    </location>
</feature>
<evidence type="ECO:0000313" key="3">
    <source>
        <dbReference type="EMBL" id="KAE8952230.1"/>
    </source>
</evidence>
<name>A0A6A3G659_9STRA</name>
<protein>
    <submittedName>
        <fullName evidence="2">Uncharacterized protein</fullName>
    </submittedName>
</protein>
<sequence>MVTVLRSGKKVAAPAAPARMERKVGRPKTKAPRSCRHCKKTLKTPQGLRKHYARKNRCDKRSVPARAELRKMDRRLASKAYYIRKRDGISLSDWRERMPLTRLQTARRAAAAAAWFEANR</sequence>
<reference evidence="4 5" key="1">
    <citation type="submission" date="2018-09" db="EMBL/GenBank/DDBJ databases">
        <title>Genomic investigation of the strawberry pathogen Phytophthora fragariae indicates pathogenicity is determined by transcriptional variation in three key races.</title>
        <authorList>
            <person name="Adams T.M."/>
            <person name="Armitage A.D."/>
            <person name="Sobczyk M.K."/>
            <person name="Bates H.J."/>
            <person name="Dunwell J.M."/>
            <person name="Nellist C.F."/>
            <person name="Harrison R.J."/>
        </authorList>
    </citation>
    <scope>NUCLEOTIDE SEQUENCE [LARGE SCALE GENOMIC DNA]</scope>
    <source>
        <strain evidence="3 4">SCRP249</strain>
        <strain evidence="2 5">SCRP324</strain>
    </source>
</reference>
<dbReference type="AlphaFoldDB" id="A0A6A3G659"/>
<dbReference type="OrthoDB" id="176874at2759"/>
<organism evidence="2 5">
    <name type="scientific">Phytophthora rubi</name>
    <dbReference type="NCBI Taxonomy" id="129364"/>
    <lineage>
        <taxon>Eukaryota</taxon>
        <taxon>Sar</taxon>
        <taxon>Stramenopiles</taxon>
        <taxon>Oomycota</taxon>
        <taxon>Peronosporomycetes</taxon>
        <taxon>Peronosporales</taxon>
        <taxon>Peronosporaceae</taxon>
        <taxon>Phytophthora</taxon>
    </lineage>
</organism>
<proteinExistence type="predicted"/>
<dbReference type="Proteomes" id="UP000435112">
    <property type="component" value="Unassembled WGS sequence"/>
</dbReference>
<dbReference type="EMBL" id="QXFU01011785">
    <property type="protein sequence ID" value="KAE8952211.1"/>
    <property type="molecule type" value="Genomic_DNA"/>
</dbReference>
<evidence type="ECO:0000256" key="1">
    <source>
        <dbReference type="SAM" id="MobiDB-lite"/>
    </source>
</evidence>
<dbReference type="EMBL" id="QXFV01011861">
    <property type="protein sequence ID" value="KAE8952230.1"/>
    <property type="molecule type" value="Genomic_DNA"/>
</dbReference>